<keyword evidence="4" id="KW-1185">Reference proteome</keyword>
<sequence>MLNKMNTFFRFFCYILRNSVVLSLSNSIPQTLLSLPNQSSLLFNAERDATVLQKKVAIFIEQSSSSYILAIILLIGTMIGGSIVVAFGCISKSLPEMIGGMTVMVASLVCIFLLISMIYLIKCLPSKVQQTITLVNNKTSSLSSFQLLQDAYSKLIYSIIDKEQRIERLKQEEHRLLLRLQRWQEITHATQEMPSSPSNNHNLIS</sequence>
<keyword evidence="1" id="KW-0175">Coiled coil</keyword>
<protein>
    <recommendedName>
        <fullName evidence="5">Inner membrane protein</fullName>
    </recommendedName>
</protein>
<feature type="coiled-coil region" evidence="1">
    <location>
        <begin position="159"/>
        <end position="186"/>
    </location>
</feature>
<name>A0ABX5W0Z8_9CHLA</name>
<evidence type="ECO:0000313" key="3">
    <source>
        <dbReference type="EMBL" id="QDE37534.1"/>
    </source>
</evidence>
<evidence type="ECO:0000256" key="1">
    <source>
        <dbReference type="SAM" id="Coils"/>
    </source>
</evidence>
<gene>
    <name evidence="3" type="ORF">FI836_04500</name>
</gene>
<organism evidence="3 4">
    <name type="scientific">Chlamydophila parapsittaci</name>
    <dbReference type="NCBI Taxonomy" id="344886"/>
    <lineage>
        <taxon>Bacteria</taxon>
        <taxon>Pseudomonadati</taxon>
        <taxon>Chlamydiota</taxon>
        <taxon>Chlamydiia</taxon>
        <taxon>Chlamydiales</taxon>
        <taxon>Chlamydiaceae</taxon>
        <taxon>Chlamydia/Chlamydophila group</taxon>
        <taxon>Chlamydia</taxon>
    </lineage>
</organism>
<keyword evidence="2" id="KW-0812">Transmembrane</keyword>
<proteinExistence type="predicted"/>
<dbReference type="EMBL" id="CP041038">
    <property type="protein sequence ID" value="QDE37534.1"/>
    <property type="molecule type" value="Genomic_DNA"/>
</dbReference>
<evidence type="ECO:0000313" key="4">
    <source>
        <dbReference type="Proteomes" id="UP000320536"/>
    </source>
</evidence>
<reference evidence="3 4" key="1">
    <citation type="journal article" date="2020" name="Data Brief">
        <title>Data of de novo genome assembly of the Chlamydia psittaci strain isolated from the livestock in Volga Region, Russian Federation.</title>
        <authorList>
            <person name="Feodorova V.A."/>
            <person name="Zaitsev S.S."/>
            <person name="Khizhnyakova M.A."/>
            <person name="Saltykov Y.V."/>
            <person name="Evstifeev V.V."/>
            <person name="Khusainov F.M."/>
            <person name="Yakovlev S.I."/>
            <person name="Larionova O.S."/>
            <person name="Motin V.L."/>
        </authorList>
    </citation>
    <scope>NUCLEOTIDE SEQUENCE [LARGE SCALE GENOMIC DNA]</scope>
    <source>
        <strain evidence="3 4">Rostinovo-70</strain>
    </source>
</reference>
<dbReference type="Proteomes" id="UP000320536">
    <property type="component" value="Chromosome"/>
</dbReference>
<evidence type="ECO:0000256" key="2">
    <source>
        <dbReference type="SAM" id="Phobius"/>
    </source>
</evidence>
<feature type="transmembrane region" description="Helical" evidence="2">
    <location>
        <begin position="67"/>
        <end position="90"/>
    </location>
</feature>
<keyword evidence="2" id="KW-1133">Transmembrane helix</keyword>
<accession>A0ABX5W0Z8</accession>
<keyword evidence="2" id="KW-0472">Membrane</keyword>
<feature type="transmembrane region" description="Helical" evidence="2">
    <location>
        <begin position="102"/>
        <end position="121"/>
    </location>
</feature>
<evidence type="ECO:0008006" key="5">
    <source>
        <dbReference type="Google" id="ProtNLM"/>
    </source>
</evidence>